<accession>A0A345NQV2</accession>
<dbReference type="OrthoDB" id="4863187at2"/>
<gene>
    <name evidence="2" type="ORF">DV701_15990</name>
</gene>
<proteinExistence type="predicted"/>
<dbReference type="Proteomes" id="UP000253790">
    <property type="component" value="Chromosome"/>
</dbReference>
<organism evidence="2 3">
    <name type="scientific">Ornithinimicrobium avium</name>
    <dbReference type="NCBI Taxonomy" id="2283195"/>
    <lineage>
        <taxon>Bacteria</taxon>
        <taxon>Bacillati</taxon>
        <taxon>Actinomycetota</taxon>
        <taxon>Actinomycetes</taxon>
        <taxon>Micrococcales</taxon>
        <taxon>Ornithinimicrobiaceae</taxon>
        <taxon>Ornithinimicrobium</taxon>
    </lineage>
</organism>
<sequence length="176" mass="19792">MRVLLYDAHIMQQKPTSSPTGQQKEWFSRTFLVGVAAAAGYPVEIRLNDVNGVDATVHDGGIQTDWQLKGTSAPEFSEDGETLYFDLDVRTYNLFIGDRNASAFLGVVLMPPDPRHWTATSRRSLNLRHGGYWQKITGMPATTNTSSIRIHLPMNQRLSPDEIRAIMTDERKRICA</sequence>
<dbReference type="RefSeq" id="WP_114929750.1">
    <property type="nucleotide sequence ID" value="NZ_CP031229.1"/>
</dbReference>
<reference evidence="2 3" key="1">
    <citation type="submission" date="2018-07" db="EMBL/GenBank/DDBJ databases">
        <title>Complete genome sequencing of Ornithinimicrobium sp. AMA3305.</title>
        <authorList>
            <person name="Bae J.-W."/>
        </authorList>
    </citation>
    <scope>NUCLEOTIDE SEQUENCE [LARGE SCALE GENOMIC DNA]</scope>
    <source>
        <strain evidence="2 3">AMA3305</strain>
    </source>
</reference>
<name>A0A345NQV2_9MICO</name>
<dbReference type="InterPro" id="IPR025375">
    <property type="entry name" value="DUF4365"/>
</dbReference>
<keyword evidence="3" id="KW-1185">Reference proteome</keyword>
<protein>
    <submittedName>
        <fullName evidence="2">DUF4365 domain-containing protein</fullName>
    </submittedName>
</protein>
<dbReference type="KEGG" id="orn:DV701_15990"/>
<dbReference type="EMBL" id="CP031229">
    <property type="protein sequence ID" value="AXH97410.1"/>
    <property type="molecule type" value="Genomic_DNA"/>
</dbReference>
<evidence type="ECO:0000313" key="2">
    <source>
        <dbReference type="EMBL" id="AXH97410.1"/>
    </source>
</evidence>
<dbReference type="AlphaFoldDB" id="A0A345NQV2"/>
<dbReference type="Pfam" id="PF14280">
    <property type="entry name" value="DUF4365"/>
    <property type="match status" value="1"/>
</dbReference>
<evidence type="ECO:0000313" key="3">
    <source>
        <dbReference type="Proteomes" id="UP000253790"/>
    </source>
</evidence>
<feature type="domain" description="DUF4365" evidence="1">
    <location>
        <begin position="35"/>
        <end position="167"/>
    </location>
</feature>
<evidence type="ECO:0000259" key="1">
    <source>
        <dbReference type="Pfam" id="PF14280"/>
    </source>
</evidence>